<gene>
    <name evidence="2" type="ORF">D7X12_03200</name>
</gene>
<name>A0A3A8NW13_9BACT</name>
<evidence type="ECO:0000313" key="2">
    <source>
        <dbReference type="EMBL" id="RKH47350.1"/>
    </source>
</evidence>
<dbReference type="Proteomes" id="UP000273405">
    <property type="component" value="Unassembled WGS sequence"/>
</dbReference>
<accession>A0A3A8NW13</accession>
<dbReference type="PROSITE" id="PS51257">
    <property type="entry name" value="PROKAR_LIPOPROTEIN"/>
    <property type="match status" value="1"/>
</dbReference>
<dbReference type="Pfam" id="PF03283">
    <property type="entry name" value="PAE"/>
    <property type="match status" value="1"/>
</dbReference>
<sequence>MRRPSHVLEGLLLPGFALLSLLACGGPTAPVEPDTNGARTRDAVVAEPPVGCVDPVTTPPPPDVLVRRSIRNAAARGAVCNDGSAPSYYVRRGVGCGASRWVLFFEGGGACYPPDCPDRGQRLLSSNDDPPTMEANRGLLSTSPAENPDFFTANQVFFSYCSSDAYSGDKSGSGLPGDYHFRGSRIVQAVIEDLVNPEVTPAPNLAQATELLLAGGSAGGAGVLFNLDRLGAAFPGKRVRGFTDAGWRVDTLQYDPALGTTVEAAAIFAEFWNSVADTSCSAAEPEQPGRCGVGQTLYPYLSTPLFVHQDQYDPVPLEKMGLTEPLDSSEQAFAVAHAWKVRQSLAPVSGVFSPADQQHTLVRSPAFNNPLVNGVSLRQAFGNWYFGRPGPTHVIE</sequence>
<dbReference type="RefSeq" id="WP_120623786.1">
    <property type="nucleotide sequence ID" value="NZ_RAWG01000012.1"/>
</dbReference>
<dbReference type="PANTHER" id="PTHR21562">
    <property type="entry name" value="NOTUM-RELATED"/>
    <property type="match status" value="1"/>
</dbReference>
<dbReference type="EMBL" id="RAWG01000012">
    <property type="protein sequence ID" value="RKH47350.1"/>
    <property type="molecule type" value="Genomic_DNA"/>
</dbReference>
<protein>
    <recommendedName>
        <fullName evidence="4">Pectinacetylesterase</fullName>
    </recommendedName>
</protein>
<dbReference type="AlphaFoldDB" id="A0A3A8NW13"/>
<keyword evidence="3" id="KW-1185">Reference proteome</keyword>
<dbReference type="InterPro" id="IPR004963">
    <property type="entry name" value="PAE/NOTUM"/>
</dbReference>
<comment type="caution">
    <text evidence="2">The sequence shown here is derived from an EMBL/GenBank/DDBJ whole genome shotgun (WGS) entry which is preliminary data.</text>
</comment>
<feature type="chain" id="PRO_5017452533" description="Pectinacetylesterase" evidence="1">
    <location>
        <begin position="26"/>
        <end position="396"/>
    </location>
</feature>
<proteinExistence type="predicted"/>
<dbReference type="OrthoDB" id="9802991at2"/>
<organism evidence="2 3">
    <name type="scientific">Corallococcus sicarius</name>
    <dbReference type="NCBI Taxonomy" id="2316726"/>
    <lineage>
        <taxon>Bacteria</taxon>
        <taxon>Pseudomonadati</taxon>
        <taxon>Myxococcota</taxon>
        <taxon>Myxococcia</taxon>
        <taxon>Myxococcales</taxon>
        <taxon>Cystobacterineae</taxon>
        <taxon>Myxococcaceae</taxon>
        <taxon>Corallococcus</taxon>
    </lineage>
</organism>
<keyword evidence="1" id="KW-0732">Signal</keyword>
<evidence type="ECO:0000313" key="3">
    <source>
        <dbReference type="Proteomes" id="UP000273405"/>
    </source>
</evidence>
<feature type="signal peptide" evidence="1">
    <location>
        <begin position="1"/>
        <end position="25"/>
    </location>
</feature>
<dbReference type="GO" id="GO:0016787">
    <property type="term" value="F:hydrolase activity"/>
    <property type="evidence" value="ECO:0007669"/>
    <property type="project" value="InterPro"/>
</dbReference>
<dbReference type="PANTHER" id="PTHR21562:SF122">
    <property type="entry name" value="PALMITOLEOYL-PROTEIN CARBOXYLESTERASE NOTUM"/>
    <property type="match status" value="1"/>
</dbReference>
<evidence type="ECO:0000256" key="1">
    <source>
        <dbReference type="SAM" id="SignalP"/>
    </source>
</evidence>
<reference evidence="3" key="1">
    <citation type="submission" date="2018-09" db="EMBL/GenBank/DDBJ databases">
        <authorList>
            <person name="Livingstone P.G."/>
            <person name="Whitworth D.E."/>
        </authorList>
    </citation>
    <scope>NUCLEOTIDE SEQUENCE [LARGE SCALE GENOMIC DNA]</scope>
    <source>
        <strain evidence="3">CA040B</strain>
    </source>
</reference>
<evidence type="ECO:0008006" key="4">
    <source>
        <dbReference type="Google" id="ProtNLM"/>
    </source>
</evidence>